<name>A0A978UYY2_ZIZJJ</name>
<dbReference type="PANTHER" id="PTHR45855:SF73">
    <property type="entry name" value="TRANSCRIPTION FACTOR SPATULA"/>
    <property type="match status" value="1"/>
</dbReference>
<organism evidence="8 9">
    <name type="scientific">Ziziphus jujuba var. spinosa</name>
    <dbReference type="NCBI Taxonomy" id="714518"/>
    <lineage>
        <taxon>Eukaryota</taxon>
        <taxon>Viridiplantae</taxon>
        <taxon>Streptophyta</taxon>
        <taxon>Embryophyta</taxon>
        <taxon>Tracheophyta</taxon>
        <taxon>Spermatophyta</taxon>
        <taxon>Magnoliopsida</taxon>
        <taxon>eudicotyledons</taxon>
        <taxon>Gunneridae</taxon>
        <taxon>Pentapetalae</taxon>
        <taxon>rosids</taxon>
        <taxon>fabids</taxon>
        <taxon>Rosales</taxon>
        <taxon>Rhamnaceae</taxon>
        <taxon>Paliureae</taxon>
        <taxon>Ziziphus</taxon>
    </lineage>
</organism>
<dbReference type="InterPro" id="IPR036638">
    <property type="entry name" value="HLH_DNA-bd_sf"/>
</dbReference>
<feature type="region of interest" description="Disordered" evidence="6">
    <location>
        <begin position="206"/>
        <end position="232"/>
    </location>
</feature>
<feature type="domain" description="BHLH" evidence="7">
    <location>
        <begin position="220"/>
        <end position="269"/>
    </location>
</feature>
<gene>
    <name evidence="8" type="ORF">FEM48_Zijuj08G0118800</name>
</gene>
<dbReference type="GO" id="GO:0005634">
    <property type="term" value="C:nucleus"/>
    <property type="evidence" value="ECO:0007669"/>
    <property type="project" value="UniProtKB-SubCell"/>
</dbReference>
<keyword evidence="4" id="KW-0804">Transcription</keyword>
<evidence type="ECO:0000259" key="7">
    <source>
        <dbReference type="PROSITE" id="PS50888"/>
    </source>
</evidence>
<keyword evidence="5" id="KW-0539">Nucleus</keyword>
<evidence type="ECO:0000256" key="4">
    <source>
        <dbReference type="ARBA" id="ARBA00023163"/>
    </source>
</evidence>
<dbReference type="FunFam" id="4.10.280.10:FF:000004">
    <property type="entry name" value="Basic helix-loop-helix transcription factor"/>
    <property type="match status" value="1"/>
</dbReference>
<dbReference type="EMBL" id="JAEACU010000008">
    <property type="protein sequence ID" value="KAH7520198.1"/>
    <property type="molecule type" value="Genomic_DNA"/>
</dbReference>
<dbReference type="SMART" id="SM00353">
    <property type="entry name" value="HLH"/>
    <property type="match status" value="1"/>
</dbReference>
<dbReference type="GO" id="GO:0046983">
    <property type="term" value="F:protein dimerization activity"/>
    <property type="evidence" value="ECO:0007669"/>
    <property type="project" value="InterPro"/>
</dbReference>
<dbReference type="Pfam" id="PF00010">
    <property type="entry name" value="HLH"/>
    <property type="match status" value="1"/>
</dbReference>
<comment type="caution">
    <text evidence="8">The sequence shown here is derived from an EMBL/GenBank/DDBJ whole genome shotgun (WGS) entry which is preliminary data.</text>
</comment>
<dbReference type="InterPro" id="IPR011598">
    <property type="entry name" value="bHLH_dom"/>
</dbReference>
<dbReference type="InterPro" id="IPR031066">
    <property type="entry name" value="bHLH_ALC-like_plant"/>
</dbReference>
<keyword evidence="2" id="KW-0805">Transcription regulation</keyword>
<dbReference type="AlphaFoldDB" id="A0A978UYY2"/>
<dbReference type="SUPFAM" id="SSF47459">
    <property type="entry name" value="HLH, helix-loop-helix DNA-binding domain"/>
    <property type="match status" value="1"/>
</dbReference>
<accession>A0A978UYY2</accession>
<dbReference type="Gene3D" id="4.10.280.10">
    <property type="entry name" value="Helix-loop-helix DNA-binding domain"/>
    <property type="match status" value="1"/>
</dbReference>
<evidence type="ECO:0000313" key="8">
    <source>
        <dbReference type="EMBL" id="KAH7520198.1"/>
    </source>
</evidence>
<comment type="subcellular location">
    <subcellularLocation>
        <location evidence="1">Nucleus</location>
    </subcellularLocation>
</comment>
<reference evidence="8" key="1">
    <citation type="journal article" date="2021" name="Front. Plant Sci.">
        <title>Chromosome-Scale Genome Assembly for Chinese Sour Jujube and Insights Into Its Genome Evolution and Domestication Signature.</title>
        <authorList>
            <person name="Shen L.-Y."/>
            <person name="Luo H."/>
            <person name="Wang X.-L."/>
            <person name="Wang X.-M."/>
            <person name="Qiu X.-J."/>
            <person name="Liu H."/>
            <person name="Zhou S.-S."/>
            <person name="Jia K.-H."/>
            <person name="Nie S."/>
            <person name="Bao Y.-T."/>
            <person name="Zhang R.-G."/>
            <person name="Yun Q.-Z."/>
            <person name="Chai Y.-H."/>
            <person name="Lu J.-Y."/>
            <person name="Li Y."/>
            <person name="Zhao S.-W."/>
            <person name="Mao J.-F."/>
            <person name="Jia S.-G."/>
            <person name="Mao Y.-M."/>
        </authorList>
    </citation>
    <scope>NUCLEOTIDE SEQUENCE</scope>
    <source>
        <strain evidence="8">AT0</strain>
        <tissue evidence="8">Leaf</tissue>
    </source>
</reference>
<dbReference type="InterPro" id="IPR047265">
    <property type="entry name" value="PIF1-like_bHLH"/>
</dbReference>
<proteinExistence type="predicted"/>
<dbReference type="Proteomes" id="UP000813462">
    <property type="component" value="Unassembled WGS sequence"/>
</dbReference>
<dbReference type="CDD" id="cd11445">
    <property type="entry name" value="bHLH_AtPIF_like"/>
    <property type="match status" value="1"/>
</dbReference>
<protein>
    <recommendedName>
        <fullName evidence="7">BHLH domain-containing protein</fullName>
    </recommendedName>
</protein>
<evidence type="ECO:0000256" key="1">
    <source>
        <dbReference type="ARBA" id="ARBA00004123"/>
    </source>
</evidence>
<evidence type="ECO:0000256" key="3">
    <source>
        <dbReference type="ARBA" id="ARBA00023125"/>
    </source>
</evidence>
<dbReference type="PANTHER" id="PTHR45855">
    <property type="entry name" value="TRANSCRIPTION FACTOR PIF1-RELATED"/>
    <property type="match status" value="1"/>
</dbReference>
<dbReference type="PROSITE" id="PS50888">
    <property type="entry name" value="BHLH"/>
    <property type="match status" value="1"/>
</dbReference>
<dbReference type="GO" id="GO:0003677">
    <property type="term" value="F:DNA binding"/>
    <property type="evidence" value="ECO:0007669"/>
    <property type="project" value="UniProtKB-KW"/>
</dbReference>
<keyword evidence="3" id="KW-0238">DNA-binding</keyword>
<evidence type="ECO:0000256" key="5">
    <source>
        <dbReference type="ARBA" id="ARBA00023242"/>
    </source>
</evidence>
<evidence type="ECO:0000313" key="9">
    <source>
        <dbReference type="Proteomes" id="UP000813462"/>
    </source>
</evidence>
<evidence type="ECO:0000256" key="2">
    <source>
        <dbReference type="ARBA" id="ARBA00023015"/>
    </source>
</evidence>
<feature type="compositionally biased region" description="Basic and acidic residues" evidence="6">
    <location>
        <begin position="220"/>
        <end position="232"/>
    </location>
</feature>
<evidence type="ECO:0000256" key="6">
    <source>
        <dbReference type="SAM" id="MobiDB-lite"/>
    </source>
</evidence>
<sequence length="472" mass="51445">MISMINHLIPLETSKSGTLGPLDGGERGYYLPCLDVDPMCMTSMMKKTQKREREREREMGDVYEYDKNACSSSASVAQTVAAPDEISLFLQQILVRSASSSSSSSDSSTLVAAQAGMRAQFSLSSPSSIMGFCTSHGLPDNMHRQCRPQFLGEGISAIDSSGAYFLGNASANAPNVSSSSLGASENENDDYDCESEEGLEALVEEVPTKPVARSSSKRSRAAEVHNLSEKRRRSRINEKMKALQNLIPNSNKTDKASMLDEAIEYLKQLQLQVQMLSMRNGLSLHPMCVPGALPPIQLSQTRMDFGEGNRSLHLNMSGTLPMDQETSTQNLFGLSNQCSAPNQTFVPNMSSIIGSESSFGIEPSIQAHLGPFQLHTSAEEICKDVAMQHQQTIVNHLETNPLGGTATVAFNAQTSNIKGSNYLETCITERDRLEGGLLKAMEQNLVRSSHLTSLQTGRCVPNDDIKMERTDL</sequence>